<accession>A0ABV6XY70</accession>
<name>A0ABV6XY70_9ACTN</name>
<sequence length="222" mass="24935">MSTPATPVELPDFTTLFPLLGEHQPEAPWLLTPRTALDLWTALTLIHDQAEDDAELLGDVQLTVHVFTNHGVFERLPRLTWDQGRTWRTNFATASGHLANDLETGNWPVPTCSAEEMALHLALDELGRTLPHDLGPHLRSYDLTEEQARLLPTHQDDYDWDTCADMLLEDTDILMLFNEDNTALADPANSANQSLGIGDLRPTAWFTPFANATRHRAYLSRT</sequence>
<comment type="caution">
    <text evidence="1">The sequence shown here is derived from an EMBL/GenBank/DDBJ whole genome shotgun (WGS) entry which is preliminary data.</text>
</comment>
<evidence type="ECO:0000313" key="2">
    <source>
        <dbReference type="Proteomes" id="UP001592581"/>
    </source>
</evidence>
<gene>
    <name evidence="1" type="ORF">ABUW04_32925</name>
</gene>
<dbReference type="EMBL" id="JBEUKS010000015">
    <property type="protein sequence ID" value="MFC1443057.1"/>
    <property type="molecule type" value="Genomic_DNA"/>
</dbReference>
<dbReference type="RefSeq" id="WP_380568106.1">
    <property type="nucleotide sequence ID" value="NZ_JBEUKS010000015.1"/>
</dbReference>
<protein>
    <submittedName>
        <fullName evidence="1">Uncharacterized protein</fullName>
    </submittedName>
</protein>
<organism evidence="1 2">
    <name type="scientific">Streptacidiphilus jeojiensis</name>
    <dbReference type="NCBI Taxonomy" id="3229225"/>
    <lineage>
        <taxon>Bacteria</taxon>
        <taxon>Bacillati</taxon>
        <taxon>Actinomycetota</taxon>
        <taxon>Actinomycetes</taxon>
        <taxon>Kitasatosporales</taxon>
        <taxon>Streptomycetaceae</taxon>
        <taxon>Streptacidiphilus</taxon>
    </lineage>
</organism>
<reference evidence="1 2" key="1">
    <citation type="submission" date="2024-06" db="EMBL/GenBank/DDBJ databases">
        <authorList>
            <person name="Lee S.D."/>
        </authorList>
    </citation>
    <scope>NUCLEOTIDE SEQUENCE [LARGE SCALE GENOMIC DNA]</scope>
    <source>
        <strain evidence="1 2">N1-10</strain>
    </source>
</reference>
<dbReference type="Proteomes" id="UP001592581">
    <property type="component" value="Unassembled WGS sequence"/>
</dbReference>
<proteinExistence type="predicted"/>
<evidence type="ECO:0000313" key="1">
    <source>
        <dbReference type="EMBL" id="MFC1443057.1"/>
    </source>
</evidence>
<keyword evidence="2" id="KW-1185">Reference proteome</keyword>